<sequence>MAMNAGMDHNVLRLVLSGDSWPDLVTIAKLERWFGVTLWPGIVE</sequence>
<dbReference type="AlphaFoldDB" id="A0A852T4G6"/>
<accession>A0A852T4G6</accession>
<proteinExistence type="predicted"/>
<dbReference type="RefSeq" id="WP_281363861.1">
    <property type="nucleotide sequence ID" value="NZ_BAAAPX010000001.1"/>
</dbReference>
<name>A0A852T4G6_9MICO</name>
<keyword evidence="2" id="KW-1185">Reference proteome</keyword>
<protein>
    <submittedName>
        <fullName evidence="1">Ribosome-binding protein aMBF1 (Putative translation factor)</fullName>
    </submittedName>
</protein>
<evidence type="ECO:0000313" key="1">
    <source>
        <dbReference type="EMBL" id="NYD76077.1"/>
    </source>
</evidence>
<comment type="caution">
    <text evidence="1">The sequence shown here is derived from an EMBL/GenBank/DDBJ whole genome shotgun (WGS) entry which is preliminary data.</text>
</comment>
<organism evidence="1 2">
    <name type="scientific">Leifsonia soli</name>
    <dbReference type="NCBI Taxonomy" id="582665"/>
    <lineage>
        <taxon>Bacteria</taxon>
        <taxon>Bacillati</taxon>
        <taxon>Actinomycetota</taxon>
        <taxon>Actinomycetes</taxon>
        <taxon>Micrococcales</taxon>
        <taxon>Microbacteriaceae</taxon>
        <taxon>Leifsonia</taxon>
    </lineage>
</organism>
<gene>
    <name evidence="1" type="ORF">BJ963_003596</name>
</gene>
<evidence type="ECO:0000313" key="2">
    <source>
        <dbReference type="Proteomes" id="UP000589620"/>
    </source>
</evidence>
<reference evidence="1 2" key="1">
    <citation type="submission" date="2020-07" db="EMBL/GenBank/DDBJ databases">
        <title>Sequencing the genomes of 1000 actinobacteria strains.</title>
        <authorList>
            <person name="Klenk H.-P."/>
        </authorList>
    </citation>
    <scope>NUCLEOTIDE SEQUENCE [LARGE SCALE GENOMIC DNA]</scope>
    <source>
        <strain evidence="1 2">DSM 23871</strain>
    </source>
</reference>
<dbReference type="EMBL" id="JACCBJ010000001">
    <property type="protein sequence ID" value="NYD76077.1"/>
    <property type="molecule type" value="Genomic_DNA"/>
</dbReference>
<dbReference type="Proteomes" id="UP000589620">
    <property type="component" value="Unassembled WGS sequence"/>
</dbReference>